<dbReference type="Proteomes" id="UP000039437">
    <property type="component" value="Unassembled WGS sequence"/>
</dbReference>
<reference evidence="5 8" key="3">
    <citation type="submission" date="2018-06" db="EMBL/GenBank/DDBJ databases">
        <authorList>
            <consortium name="Pathogen Informatics"/>
            <person name="Doyle S."/>
        </authorList>
    </citation>
    <scope>NUCLEOTIDE SEQUENCE [LARGE SCALE GENOMIC DNA]</scope>
    <source>
        <strain evidence="5 8">NCTC6133</strain>
    </source>
</reference>
<evidence type="ECO:0000313" key="8">
    <source>
        <dbReference type="Proteomes" id="UP000255091"/>
    </source>
</evidence>
<dbReference type="AlphaFoldDB" id="A0A0U1MUQ2"/>
<evidence type="ECO:0000313" key="10">
    <source>
        <dbReference type="Proteomes" id="UP000434412"/>
    </source>
</evidence>
<dbReference type="EMBL" id="PGWZ01000286">
    <property type="protein sequence ID" value="PPJ76420.1"/>
    <property type="molecule type" value="Genomic_DNA"/>
</dbReference>
<dbReference type="Proteomes" id="UP000434412">
    <property type="component" value="Unassembled WGS sequence"/>
</dbReference>
<protein>
    <recommendedName>
        <fullName evidence="11">DUF3990 domain-containing protein</fullName>
    </recommendedName>
</protein>
<evidence type="ECO:0000313" key="2">
    <source>
        <dbReference type="EMBL" id="MVI56389.1"/>
    </source>
</evidence>
<dbReference type="Proteomes" id="UP000433366">
    <property type="component" value="Unassembled WGS sequence"/>
</dbReference>
<evidence type="ECO:0000313" key="6">
    <source>
        <dbReference type="Proteomes" id="UP000039437"/>
    </source>
</evidence>
<organism evidence="1 6">
    <name type="scientific">Staphylococcus aureus</name>
    <dbReference type="NCBI Taxonomy" id="1280"/>
    <lineage>
        <taxon>Bacteria</taxon>
        <taxon>Bacillati</taxon>
        <taxon>Bacillota</taxon>
        <taxon>Bacilli</taxon>
        <taxon>Bacillales</taxon>
        <taxon>Staphylococcaceae</taxon>
        <taxon>Staphylococcus</taxon>
    </lineage>
</organism>
<evidence type="ECO:0000313" key="1">
    <source>
        <dbReference type="EMBL" id="CRI20624.1"/>
    </source>
</evidence>
<evidence type="ECO:0000313" key="4">
    <source>
        <dbReference type="EMBL" id="PPJ76420.1"/>
    </source>
</evidence>
<accession>A0A0U1MUQ2</accession>
<dbReference type="EMBL" id="WPVZ01000332">
    <property type="protein sequence ID" value="MVL44888.1"/>
    <property type="molecule type" value="Genomic_DNA"/>
</dbReference>
<dbReference type="Proteomes" id="UP000255091">
    <property type="component" value="Unassembled WGS sequence"/>
</dbReference>
<evidence type="ECO:0000313" key="7">
    <source>
        <dbReference type="Proteomes" id="UP000238775"/>
    </source>
</evidence>
<dbReference type="EMBL" id="UHAP01000001">
    <property type="protein sequence ID" value="SUK44620.1"/>
    <property type="molecule type" value="Genomic_DNA"/>
</dbReference>
<dbReference type="EMBL" id="WPRH01000593">
    <property type="protein sequence ID" value="MVI56389.1"/>
    <property type="molecule type" value="Genomic_DNA"/>
</dbReference>
<evidence type="ECO:0000313" key="3">
    <source>
        <dbReference type="EMBL" id="MVL44888.1"/>
    </source>
</evidence>
<dbReference type="EMBL" id="CVOQ01000040">
    <property type="protein sequence ID" value="CRI20624.1"/>
    <property type="molecule type" value="Genomic_DNA"/>
</dbReference>
<name>A0A0U1MUQ2_STAAU</name>
<dbReference type="Proteomes" id="UP000238775">
    <property type="component" value="Unassembled WGS sequence"/>
</dbReference>
<proteinExistence type="predicted"/>
<dbReference type="SUPFAM" id="SSF56399">
    <property type="entry name" value="ADP-ribosylation"/>
    <property type="match status" value="1"/>
</dbReference>
<sequence length="167" mass="19373">MNIEIKGYHGTTKSAANLIIKNSTFNKSSKVNEWLGHGVYFYELIEKAQWWSKNKNEPVIIEAPISVQEDKLVNLDKPSEEDKFGSFIQSIEKQGGFVFSSDKIIRRCQITTMYMQYVEAKVIMATLPSTNKKYKEEFSRIGYERTEKQICVHDTTCIVYNKLRVVE</sequence>
<dbReference type="PATRIC" id="fig|1280.3371.peg.1308"/>
<dbReference type="Gene3D" id="3.90.175.10">
    <property type="entry name" value="Diphtheria Toxin, domain 1"/>
    <property type="match status" value="1"/>
</dbReference>
<reference evidence="4 7" key="2">
    <citation type="submission" date="2017-11" db="EMBL/GenBank/DDBJ databases">
        <authorList>
            <person name="Founou R.C."/>
            <person name="Founou L."/>
            <person name="Allam M."/>
            <person name="Ismail A."/>
            <person name="Essack S.Y."/>
        </authorList>
    </citation>
    <scope>NUCLEOTIDE SEQUENCE [LARGE SCALE GENOMIC DNA]</scope>
    <source>
        <strain evidence="4 7">G703N2B1</strain>
    </source>
</reference>
<evidence type="ECO:0000313" key="5">
    <source>
        <dbReference type="EMBL" id="SUK44620.1"/>
    </source>
</evidence>
<reference evidence="9 10" key="4">
    <citation type="submission" date="2019-11" db="EMBL/GenBank/DDBJ databases">
        <title>Implementation of targeted gown and glove precautions to prevent Staphylococcus aureus acquisition in community-based nursing homes.</title>
        <authorList>
            <person name="Stine O.C."/>
        </authorList>
    </citation>
    <scope>NUCLEOTIDE SEQUENCE [LARGE SCALE GENOMIC DNA]</scope>
    <source>
        <strain evidence="3 10">S_2023.LVRQ.AN</strain>
        <strain evidence="2 9">S_4031.LGMP.AI</strain>
    </source>
</reference>
<reference evidence="1 6" key="1">
    <citation type="submission" date="2015-04" db="EMBL/GenBank/DDBJ databases">
        <authorList>
            <person name="Syromyatnikov M.Y."/>
            <person name="Popov V.N."/>
        </authorList>
    </citation>
    <scope>NUCLEOTIDE SEQUENCE [LARGE SCALE GENOMIC DNA]</scope>
    <source>
        <strain evidence="1 6">AH1</strain>
    </source>
</reference>
<evidence type="ECO:0008006" key="11">
    <source>
        <dbReference type="Google" id="ProtNLM"/>
    </source>
</evidence>
<dbReference type="RefSeq" id="WP_001019311.1">
    <property type="nucleotide sequence ID" value="NZ_BAABSP010000004.1"/>
</dbReference>
<gene>
    <name evidence="1" type="ORF">BN1321_450006</name>
    <name evidence="4" type="ORF">CV021_02385</name>
    <name evidence="2" type="ORF">GO793_11060</name>
    <name evidence="3" type="ORF">GO941_05210</name>
    <name evidence="5" type="ORF">NCTC6133_01671</name>
</gene>
<evidence type="ECO:0000313" key="9">
    <source>
        <dbReference type="Proteomes" id="UP000433366"/>
    </source>
</evidence>